<protein>
    <submittedName>
        <fullName evidence="3">Uncharacterized protein</fullName>
    </submittedName>
</protein>
<dbReference type="AlphaFoldDB" id="A0A0B7BZ86"/>
<name>A0A0B7BZ86_9EUPU</name>
<reference evidence="3" key="1">
    <citation type="submission" date="2014-12" db="EMBL/GenBank/DDBJ databases">
        <title>Insight into the proteome of Arion vulgaris.</title>
        <authorList>
            <person name="Aradska J."/>
            <person name="Bulat T."/>
            <person name="Smidak R."/>
            <person name="Sarate P."/>
            <person name="Gangsoo J."/>
            <person name="Sialana F."/>
            <person name="Bilban M."/>
            <person name="Lubec G."/>
        </authorList>
    </citation>
    <scope>NUCLEOTIDE SEQUENCE</scope>
    <source>
        <tissue evidence="3">Skin</tissue>
    </source>
</reference>
<evidence type="ECO:0000313" key="3">
    <source>
        <dbReference type="EMBL" id="CEK97455.1"/>
    </source>
</evidence>
<keyword evidence="2" id="KW-1133">Transmembrane helix</keyword>
<sequence length="92" mass="10287">GSFLVFCFISSISAIFLYGALFMSGRRTDKYRASKVESFFWLTGKEIVLEGESTLIKPCSIKYYSRMSESDSHMELGPIGSQDSLKDVPAVK</sequence>
<proteinExistence type="predicted"/>
<feature type="region of interest" description="Disordered" evidence="1">
    <location>
        <begin position="72"/>
        <end position="92"/>
    </location>
</feature>
<feature type="non-terminal residue" evidence="3">
    <location>
        <position position="1"/>
    </location>
</feature>
<keyword evidence="2" id="KW-0472">Membrane</keyword>
<dbReference type="EMBL" id="HACG01050590">
    <property type="protein sequence ID" value="CEK97455.1"/>
    <property type="molecule type" value="Transcribed_RNA"/>
</dbReference>
<gene>
    <name evidence="3" type="primary">ORF215849</name>
</gene>
<keyword evidence="2" id="KW-0812">Transmembrane</keyword>
<evidence type="ECO:0000256" key="2">
    <source>
        <dbReference type="SAM" id="Phobius"/>
    </source>
</evidence>
<organism evidence="3">
    <name type="scientific">Arion vulgaris</name>
    <dbReference type="NCBI Taxonomy" id="1028688"/>
    <lineage>
        <taxon>Eukaryota</taxon>
        <taxon>Metazoa</taxon>
        <taxon>Spiralia</taxon>
        <taxon>Lophotrochozoa</taxon>
        <taxon>Mollusca</taxon>
        <taxon>Gastropoda</taxon>
        <taxon>Heterobranchia</taxon>
        <taxon>Euthyneura</taxon>
        <taxon>Panpulmonata</taxon>
        <taxon>Eupulmonata</taxon>
        <taxon>Stylommatophora</taxon>
        <taxon>Helicina</taxon>
        <taxon>Arionoidea</taxon>
        <taxon>Arionidae</taxon>
        <taxon>Arion</taxon>
    </lineage>
</organism>
<accession>A0A0B7BZ86</accession>
<feature type="transmembrane region" description="Helical" evidence="2">
    <location>
        <begin position="6"/>
        <end position="25"/>
    </location>
</feature>
<evidence type="ECO:0000256" key="1">
    <source>
        <dbReference type="SAM" id="MobiDB-lite"/>
    </source>
</evidence>